<evidence type="ECO:0000313" key="2">
    <source>
        <dbReference type="Proteomes" id="UP000823941"/>
    </source>
</evidence>
<sequence length="85" mass="9835">MPCSEAPDYNCKSFFPVVSVTESLRVRAHRPERRGEQIYNLVRKRTLESYSIFFFFGYHLLSEVGNDLAYSFLRDCCSEQGSGPE</sequence>
<keyword evidence="2" id="KW-1185">Reference proteome</keyword>
<protein>
    <submittedName>
        <fullName evidence="1">Uncharacterized protein</fullName>
    </submittedName>
</protein>
<reference evidence="1 2" key="1">
    <citation type="submission" date="2021-06" db="EMBL/GenBank/DDBJ databases">
        <title>A haploid diamondback moth (Plutella xylostella L.) genome assembly resolves 31 chromosomes and identifies a diamide resistance mutation.</title>
        <authorList>
            <person name="Ward C.M."/>
            <person name="Perry K.D."/>
            <person name="Baker G."/>
            <person name="Powis K."/>
            <person name="Heckel D.G."/>
            <person name="Baxter S.W."/>
        </authorList>
    </citation>
    <scope>NUCLEOTIDE SEQUENCE [LARGE SCALE GENOMIC DNA]</scope>
    <source>
        <strain evidence="1 2">LV</strain>
        <tissue evidence="1">Single pupa</tissue>
    </source>
</reference>
<gene>
    <name evidence="1" type="ORF">JYU34_002842</name>
</gene>
<proteinExistence type="predicted"/>
<organism evidence="1 2">
    <name type="scientific">Plutella xylostella</name>
    <name type="common">Diamondback moth</name>
    <name type="synonym">Plutella maculipennis</name>
    <dbReference type="NCBI Taxonomy" id="51655"/>
    <lineage>
        <taxon>Eukaryota</taxon>
        <taxon>Metazoa</taxon>
        <taxon>Ecdysozoa</taxon>
        <taxon>Arthropoda</taxon>
        <taxon>Hexapoda</taxon>
        <taxon>Insecta</taxon>
        <taxon>Pterygota</taxon>
        <taxon>Neoptera</taxon>
        <taxon>Endopterygota</taxon>
        <taxon>Lepidoptera</taxon>
        <taxon>Glossata</taxon>
        <taxon>Ditrysia</taxon>
        <taxon>Yponomeutoidea</taxon>
        <taxon>Plutellidae</taxon>
        <taxon>Plutella</taxon>
    </lineage>
</organism>
<dbReference type="EMBL" id="JAHIBW010000004">
    <property type="protein sequence ID" value="KAG7311777.1"/>
    <property type="molecule type" value="Genomic_DNA"/>
</dbReference>
<accession>A0ABQ7R3A0</accession>
<evidence type="ECO:0000313" key="1">
    <source>
        <dbReference type="EMBL" id="KAG7311777.1"/>
    </source>
</evidence>
<comment type="caution">
    <text evidence="1">The sequence shown here is derived from an EMBL/GenBank/DDBJ whole genome shotgun (WGS) entry which is preliminary data.</text>
</comment>
<name>A0ABQ7R3A0_PLUXY</name>
<dbReference type="Proteomes" id="UP000823941">
    <property type="component" value="Chromosome 4"/>
</dbReference>